<sequence>MITHPIIQHDVRGSLWHRWDLHFHTPSSFDYDDNNITNNQIVECLIENQIRVVAITDHHVMDVSRLRELQRIGNDRLTVLPGIELRDDHGGDPIHYICIFPDDCNLDHVWTTLQGSLGLTTTAIRDKGGDEKIYVPIEEGAKQTRDLGGVVSIHAEVKSNSIEGIKNKEEFQQRIKYDITKMWIDLMEIGQFKDIDIHQNIIFPKTGLQKPLIICSDNHKITEYSVKMPLWFRTDPTFRGLLMVLREPCDRVYIGVRPEEIIRVEQNPTKYIRSVSFQRKVGSTVSEKWFNGSIIFNTGLVTIVGNKGSGKSALADTLGLLGATKNSGSFSFLNKDRFLHSITGHAKHFEATIEWESDEKVCNEIAGVGEEGFEKELKSVIFSHVPEVKRIGHSSLDELVRFQTGEKQKRIDSLFMQLREISRSRAILEAQADPANRRELLERIKRRELELEAHDKTKPIEKPNPNAIAGRASSNTDLLQELEGTEKLKTVLSTQINNATDTLRTAERRHAIAKLLIEKLDNFEKDFNAFKDSLTENAVELSLSVDDLVALSIKRSAPEKIRDEESTTIISVNKQLDDVDPPGLRQQVIDVEKRIAKLQLKLDAPNRDYKTYLKDLKSWQEKREKIEGSKDDPESLRGLQAALAAVDDLPSKIDELKEVQIKLAL</sequence>
<dbReference type="Gene3D" id="3.40.50.300">
    <property type="entry name" value="P-loop containing nucleotide triphosphate hydrolases"/>
    <property type="match status" value="1"/>
</dbReference>
<gene>
    <name evidence="1" type="ORF">JETT_0607</name>
</gene>
<name>A0A533QE58_9BACT</name>
<organism evidence="1 2">
    <name type="scientific">Candidatus Jettenia ecosi</name>
    <dbReference type="NCBI Taxonomy" id="2494326"/>
    <lineage>
        <taxon>Bacteria</taxon>
        <taxon>Pseudomonadati</taxon>
        <taxon>Planctomycetota</taxon>
        <taxon>Candidatus Brocadiia</taxon>
        <taxon>Candidatus Brocadiales</taxon>
        <taxon>Candidatus Brocadiaceae</taxon>
        <taxon>Candidatus Jettenia</taxon>
    </lineage>
</organism>
<dbReference type="Gene3D" id="3.20.20.140">
    <property type="entry name" value="Metal-dependent hydrolases"/>
    <property type="match status" value="1"/>
</dbReference>
<comment type="caution">
    <text evidence="1">The sequence shown here is derived from an EMBL/GenBank/DDBJ whole genome shotgun (WGS) entry which is preliminary data.</text>
</comment>
<dbReference type="Proteomes" id="UP000319783">
    <property type="component" value="Unassembled WGS sequence"/>
</dbReference>
<evidence type="ECO:0000313" key="2">
    <source>
        <dbReference type="Proteomes" id="UP000319783"/>
    </source>
</evidence>
<evidence type="ECO:0000313" key="1">
    <source>
        <dbReference type="EMBL" id="TLD43037.1"/>
    </source>
</evidence>
<dbReference type="AlphaFoldDB" id="A0A533QE58"/>
<dbReference type="EMBL" id="SULG01000008">
    <property type="protein sequence ID" value="TLD43037.1"/>
    <property type="molecule type" value="Genomic_DNA"/>
</dbReference>
<protein>
    <submittedName>
        <fullName evidence="1">PHP N-terminal domain protein</fullName>
    </submittedName>
</protein>
<dbReference type="InterPro" id="IPR016195">
    <property type="entry name" value="Pol/histidinol_Pase-like"/>
</dbReference>
<accession>A0A533QE58</accession>
<dbReference type="InterPro" id="IPR027417">
    <property type="entry name" value="P-loop_NTPase"/>
</dbReference>
<proteinExistence type="predicted"/>
<reference evidence="1 2" key="1">
    <citation type="submission" date="2019-04" db="EMBL/GenBank/DDBJ databases">
        <title>Genome of a novel bacterium Candidatus Jettenia ecosi reconstructed from metagenome of an anammox bioreactor.</title>
        <authorList>
            <person name="Mardanov A.V."/>
            <person name="Beletsky A.V."/>
            <person name="Ravin N.V."/>
            <person name="Botchkova E.A."/>
            <person name="Litti Y.V."/>
            <person name="Nozhevnikova A.N."/>
        </authorList>
    </citation>
    <scope>NUCLEOTIDE SEQUENCE [LARGE SCALE GENOMIC DNA]</scope>
    <source>
        <strain evidence="1">J2</strain>
    </source>
</reference>
<dbReference type="SUPFAM" id="SSF89550">
    <property type="entry name" value="PHP domain-like"/>
    <property type="match status" value="1"/>
</dbReference>